<dbReference type="RefSeq" id="WP_212748550.1">
    <property type="nucleotide sequence ID" value="NZ_PNCI01000201.1"/>
</dbReference>
<protein>
    <submittedName>
        <fullName evidence="1">Uncharacterized protein</fullName>
    </submittedName>
</protein>
<feature type="non-terminal residue" evidence="1">
    <location>
        <position position="1"/>
    </location>
</feature>
<evidence type="ECO:0000313" key="1">
    <source>
        <dbReference type="EMBL" id="TMP20629.1"/>
    </source>
</evidence>
<feature type="non-terminal residue" evidence="1">
    <location>
        <position position="72"/>
    </location>
</feature>
<comment type="caution">
    <text evidence="1">The sequence shown here is derived from an EMBL/GenBank/DDBJ whole genome shotgun (WGS) entry which is preliminary data.</text>
</comment>
<dbReference type="Proteomes" id="UP000310249">
    <property type="component" value="Unassembled WGS sequence"/>
</dbReference>
<dbReference type="AlphaFoldDB" id="A0A5S3WFK6"/>
<reference evidence="2" key="2">
    <citation type="submission" date="2019-06" db="EMBL/GenBank/DDBJ databases">
        <title>Co-occurence of chitin degradation, pigmentation and bioactivity in marine Pseudoalteromonas.</title>
        <authorList>
            <person name="Sonnenschein E.C."/>
            <person name="Bech P.K."/>
        </authorList>
    </citation>
    <scope>NUCLEOTIDE SEQUENCE [LARGE SCALE GENOMIC DNA]</scope>
    <source>
        <strain evidence="2">S2676</strain>
    </source>
</reference>
<organism evidence="1 2">
    <name type="scientific">Pseudoalteromonas rubra</name>
    <dbReference type="NCBI Taxonomy" id="43658"/>
    <lineage>
        <taxon>Bacteria</taxon>
        <taxon>Pseudomonadati</taxon>
        <taxon>Pseudomonadota</taxon>
        <taxon>Gammaproteobacteria</taxon>
        <taxon>Alteromonadales</taxon>
        <taxon>Pseudoalteromonadaceae</taxon>
        <taxon>Pseudoalteromonas</taxon>
    </lineage>
</organism>
<proteinExistence type="predicted"/>
<evidence type="ECO:0000313" key="2">
    <source>
        <dbReference type="Proteomes" id="UP000310249"/>
    </source>
</evidence>
<name>A0A5S3WFK6_9GAMM</name>
<gene>
    <name evidence="1" type="ORF">CWB99_24245</name>
</gene>
<sequence length="72" mass="8608">KDISTFEHKELIREALLTAELAVYIESPWIRKATMEYFDAIKFFLEKKNTKLFITYGIDSRPINLPHRETFE</sequence>
<reference evidence="1 2" key="1">
    <citation type="submission" date="2018-01" db="EMBL/GenBank/DDBJ databases">
        <authorList>
            <person name="Paulsen S."/>
            <person name="Gram L.K."/>
        </authorList>
    </citation>
    <scope>NUCLEOTIDE SEQUENCE [LARGE SCALE GENOMIC DNA]</scope>
    <source>
        <strain evidence="1 2">S2676</strain>
    </source>
</reference>
<dbReference type="EMBL" id="PNCI01000201">
    <property type="protein sequence ID" value="TMP20629.1"/>
    <property type="molecule type" value="Genomic_DNA"/>
</dbReference>
<accession>A0A5S3WFK6</accession>